<keyword evidence="2" id="KW-1185">Reference proteome</keyword>
<protein>
    <submittedName>
        <fullName evidence="1">Uncharacterized protein</fullName>
    </submittedName>
</protein>
<gene>
    <name evidence="1" type="ORF">CC80DRAFT_511002</name>
</gene>
<sequence>MLSQLSTQLKSLSINMSAASAIEALPASPISPVALTTQPSVPSSRARDFNSLATESLPKYLGEVRNQYASDPIRLSDLEAIICQAISIALRLSMKDGGKVSPGGLQAKLDVKIEKLHAAHNCGAALNRHIVGILPIEQRCPQLHGKKTFDWDFKIEAEMTALKMKVTRQRNQAAKCRLMQWQYRGSKFGKHRRHKVESSWADMVLYMRKAQCHSQPPKGCHRQDAGRC</sequence>
<accession>A0A6A5T8K8</accession>
<dbReference type="AlphaFoldDB" id="A0A6A5T8K8"/>
<proteinExistence type="predicted"/>
<dbReference type="EMBL" id="ML977046">
    <property type="protein sequence ID" value="KAF1948911.1"/>
    <property type="molecule type" value="Genomic_DNA"/>
</dbReference>
<reference evidence="1" key="1">
    <citation type="journal article" date="2020" name="Stud. Mycol.">
        <title>101 Dothideomycetes genomes: a test case for predicting lifestyles and emergence of pathogens.</title>
        <authorList>
            <person name="Haridas S."/>
            <person name="Albert R."/>
            <person name="Binder M."/>
            <person name="Bloem J."/>
            <person name="Labutti K."/>
            <person name="Salamov A."/>
            <person name="Andreopoulos B."/>
            <person name="Baker S."/>
            <person name="Barry K."/>
            <person name="Bills G."/>
            <person name="Bluhm B."/>
            <person name="Cannon C."/>
            <person name="Castanera R."/>
            <person name="Culley D."/>
            <person name="Daum C."/>
            <person name="Ezra D."/>
            <person name="Gonzalez J."/>
            <person name="Henrissat B."/>
            <person name="Kuo A."/>
            <person name="Liang C."/>
            <person name="Lipzen A."/>
            <person name="Lutzoni F."/>
            <person name="Magnuson J."/>
            <person name="Mondo S."/>
            <person name="Nolan M."/>
            <person name="Ohm R."/>
            <person name="Pangilinan J."/>
            <person name="Park H.-J."/>
            <person name="Ramirez L."/>
            <person name="Alfaro M."/>
            <person name="Sun H."/>
            <person name="Tritt A."/>
            <person name="Yoshinaga Y."/>
            <person name="Zwiers L.-H."/>
            <person name="Turgeon B."/>
            <person name="Goodwin S."/>
            <person name="Spatafora J."/>
            <person name="Crous P."/>
            <person name="Grigoriev I."/>
        </authorList>
    </citation>
    <scope>NUCLEOTIDE SEQUENCE</scope>
    <source>
        <strain evidence="1">CBS 675.92</strain>
    </source>
</reference>
<dbReference type="Proteomes" id="UP000800035">
    <property type="component" value="Unassembled WGS sequence"/>
</dbReference>
<evidence type="ECO:0000313" key="2">
    <source>
        <dbReference type="Proteomes" id="UP000800035"/>
    </source>
</evidence>
<name>A0A6A5T8K8_9PLEO</name>
<organism evidence="1 2">
    <name type="scientific">Byssothecium circinans</name>
    <dbReference type="NCBI Taxonomy" id="147558"/>
    <lineage>
        <taxon>Eukaryota</taxon>
        <taxon>Fungi</taxon>
        <taxon>Dikarya</taxon>
        <taxon>Ascomycota</taxon>
        <taxon>Pezizomycotina</taxon>
        <taxon>Dothideomycetes</taxon>
        <taxon>Pleosporomycetidae</taxon>
        <taxon>Pleosporales</taxon>
        <taxon>Massarineae</taxon>
        <taxon>Massarinaceae</taxon>
        <taxon>Byssothecium</taxon>
    </lineage>
</organism>
<evidence type="ECO:0000313" key="1">
    <source>
        <dbReference type="EMBL" id="KAF1948911.1"/>
    </source>
</evidence>